<dbReference type="AlphaFoldDB" id="C2Y2T7"/>
<dbReference type="HOGENOM" id="CLU_3284542_0_0_9"/>
<evidence type="ECO:0000313" key="1">
    <source>
        <dbReference type="EMBL" id="EEL67766.1"/>
    </source>
</evidence>
<protein>
    <submittedName>
        <fullName evidence="1">Uncharacterized protein</fullName>
    </submittedName>
</protein>
<gene>
    <name evidence="1" type="ORF">bcere0026_52840</name>
</gene>
<sequence>MQYCVAHRPGFHQAIPPMFCPIEQFGQSCMPVQSPKENNE</sequence>
<dbReference type="Proteomes" id="UP000001753">
    <property type="component" value="Chromosome"/>
</dbReference>
<name>C2Y2T7_BACMY</name>
<proteinExistence type="predicted"/>
<organism evidence="1">
    <name type="scientific">Bacillus mycoides</name>
    <dbReference type="NCBI Taxonomy" id="1405"/>
    <lineage>
        <taxon>Bacteria</taxon>
        <taxon>Bacillati</taxon>
        <taxon>Bacillota</taxon>
        <taxon>Bacilli</taxon>
        <taxon>Bacillales</taxon>
        <taxon>Bacillaceae</taxon>
        <taxon>Bacillus</taxon>
        <taxon>Bacillus cereus group</taxon>
    </lineage>
</organism>
<comment type="caution">
    <text evidence="1">The sequence shown here is derived from an EMBL/GenBank/DDBJ whole genome shotgun (WGS) entry which is preliminary data.</text>
</comment>
<reference evidence="1" key="1">
    <citation type="journal article" date="2012" name="Genome Res.">
        <title>Genomic characterization of the Bacillus cereus sensu lato species: Backdrop to the evolution of Bacillus anthracis.</title>
        <authorList>
            <person name="Zwick M.E."/>
            <person name="Joseph S.J."/>
            <person name="Didelot X."/>
            <person name="Chen P.E."/>
            <person name="Bishop-Lilly K.A."/>
            <person name="Stewart A.C."/>
            <person name="Willner K."/>
            <person name="Nolan N."/>
            <person name="Lentz S."/>
            <person name="Thomason M.K."/>
            <person name="Sozhamannan S."/>
            <person name="Mateczun A.J."/>
            <person name="Du L."/>
            <person name="Read T.D."/>
        </authorList>
    </citation>
    <scope>NUCLEOTIDE SEQUENCE [LARGE SCALE GENOMIC DNA]</scope>
    <source>
        <strain evidence="1">AH603</strain>
    </source>
</reference>
<dbReference type="EMBL" id="ACMP01000155">
    <property type="protein sequence ID" value="EEL67766.1"/>
    <property type="molecule type" value="Genomic_DNA"/>
</dbReference>
<accession>C2Y2T7</accession>